<dbReference type="AlphaFoldDB" id="A0A8S1R4N5"/>
<organism evidence="1 2">
    <name type="scientific">Paramecium sonneborni</name>
    <dbReference type="NCBI Taxonomy" id="65129"/>
    <lineage>
        <taxon>Eukaryota</taxon>
        <taxon>Sar</taxon>
        <taxon>Alveolata</taxon>
        <taxon>Ciliophora</taxon>
        <taxon>Intramacronucleata</taxon>
        <taxon>Oligohymenophorea</taxon>
        <taxon>Peniculida</taxon>
        <taxon>Parameciidae</taxon>
        <taxon>Paramecium</taxon>
    </lineage>
</organism>
<dbReference type="EMBL" id="CAJJDN010000142">
    <property type="protein sequence ID" value="CAD8123061.1"/>
    <property type="molecule type" value="Genomic_DNA"/>
</dbReference>
<accession>A0A8S1R4N5</accession>
<sequence>MKLKQQYKIKALIGHKKQNSYNDKRKSKQQMTIMNYLFNYDLI</sequence>
<reference evidence="1" key="1">
    <citation type="submission" date="2021-01" db="EMBL/GenBank/DDBJ databases">
        <authorList>
            <consortium name="Genoscope - CEA"/>
            <person name="William W."/>
        </authorList>
    </citation>
    <scope>NUCLEOTIDE SEQUENCE</scope>
</reference>
<comment type="caution">
    <text evidence="1">The sequence shown here is derived from an EMBL/GenBank/DDBJ whole genome shotgun (WGS) entry which is preliminary data.</text>
</comment>
<name>A0A8S1R4N5_9CILI</name>
<gene>
    <name evidence="1" type="ORF">PSON_ATCC_30995.1.T1420071</name>
</gene>
<evidence type="ECO:0000313" key="1">
    <source>
        <dbReference type="EMBL" id="CAD8123061.1"/>
    </source>
</evidence>
<dbReference type="Proteomes" id="UP000692954">
    <property type="component" value="Unassembled WGS sequence"/>
</dbReference>
<protein>
    <submittedName>
        <fullName evidence="1">Uncharacterized protein</fullName>
    </submittedName>
</protein>
<keyword evidence="2" id="KW-1185">Reference proteome</keyword>
<proteinExistence type="predicted"/>
<evidence type="ECO:0000313" key="2">
    <source>
        <dbReference type="Proteomes" id="UP000692954"/>
    </source>
</evidence>